<dbReference type="GO" id="GO:0045944">
    <property type="term" value="P:positive regulation of transcription by RNA polymerase II"/>
    <property type="evidence" value="ECO:0007669"/>
    <property type="project" value="TreeGrafter"/>
</dbReference>
<dbReference type="Proteomes" id="UP000606786">
    <property type="component" value="Unassembled WGS sequence"/>
</dbReference>
<dbReference type="PANTHER" id="PTHR13345">
    <property type="entry name" value="MEDIATOR OF RNA POLYMERASE II TRANSCRIPTION SUBUNIT 10"/>
    <property type="match status" value="1"/>
</dbReference>
<proteinExistence type="inferred from homology"/>
<accession>A0A811UC30</accession>
<protein>
    <submittedName>
        <fullName evidence="2">(Mediterranean fruit fly) hypothetical protein</fullName>
    </submittedName>
</protein>
<dbReference type="InterPro" id="IPR004127">
    <property type="entry name" value="Prefoldin_subunit_alpha"/>
</dbReference>
<evidence type="ECO:0000256" key="1">
    <source>
        <dbReference type="ARBA" id="ARBA00007666"/>
    </source>
</evidence>
<keyword evidence="3" id="KW-1185">Reference proteome</keyword>
<dbReference type="EMBL" id="CAJHJT010000001">
    <property type="protein sequence ID" value="CAD6995626.1"/>
    <property type="molecule type" value="Genomic_DNA"/>
</dbReference>
<dbReference type="CDD" id="cd23158">
    <property type="entry name" value="Prefoldin_UXT"/>
    <property type="match status" value="1"/>
</dbReference>
<dbReference type="GO" id="GO:0016592">
    <property type="term" value="C:mediator complex"/>
    <property type="evidence" value="ECO:0007669"/>
    <property type="project" value="TreeGrafter"/>
</dbReference>
<name>A0A811UC30_CERCA</name>
<dbReference type="GO" id="GO:0000122">
    <property type="term" value="P:negative regulation of transcription by RNA polymerase II"/>
    <property type="evidence" value="ECO:0007669"/>
    <property type="project" value="InterPro"/>
</dbReference>
<evidence type="ECO:0000313" key="2">
    <source>
        <dbReference type="EMBL" id="CAD6995626.1"/>
    </source>
</evidence>
<gene>
    <name evidence="2" type="ORF">CCAP1982_LOCUS4332</name>
</gene>
<dbReference type="Gene3D" id="1.10.287.370">
    <property type="match status" value="1"/>
</dbReference>
<dbReference type="AlphaFoldDB" id="A0A811UC30"/>
<dbReference type="PANTHER" id="PTHR13345:SF9">
    <property type="entry name" value="PROTEIN UXT"/>
    <property type="match status" value="1"/>
</dbReference>
<dbReference type="Pfam" id="PF02996">
    <property type="entry name" value="Prefoldin"/>
    <property type="match status" value="1"/>
</dbReference>
<sequence>MSLLTTKNLEIFVNDFLKEDLKQLDHYINAYNGEIMEYVQLKNTLQALSENSDDSFKTQMNIGGNVFMEAKVDNPSDSVLIDVGKGYFLQFTLEEALKFLDFKVKILTKESNVLRVESVKKRSDIKLALLCIAEQEKL</sequence>
<dbReference type="GO" id="GO:0003714">
    <property type="term" value="F:transcription corepressor activity"/>
    <property type="evidence" value="ECO:0007669"/>
    <property type="project" value="InterPro"/>
</dbReference>
<dbReference type="OrthoDB" id="433124at2759"/>
<evidence type="ECO:0000313" key="3">
    <source>
        <dbReference type="Proteomes" id="UP000606786"/>
    </source>
</evidence>
<dbReference type="InterPro" id="IPR003994">
    <property type="entry name" value="UXT"/>
</dbReference>
<comment type="similarity">
    <text evidence="1">Belongs to the UXT family.</text>
</comment>
<dbReference type="InterPro" id="IPR009053">
    <property type="entry name" value="Prefoldin"/>
</dbReference>
<dbReference type="SUPFAM" id="SSF46579">
    <property type="entry name" value="Prefoldin"/>
    <property type="match status" value="1"/>
</dbReference>
<dbReference type="NCBIfam" id="TIGR00293">
    <property type="entry name" value="prefoldin subunit alpha"/>
    <property type="match status" value="1"/>
</dbReference>
<organism evidence="2 3">
    <name type="scientific">Ceratitis capitata</name>
    <name type="common">Mediterranean fruit fly</name>
    <name type="synonym">Tephritis capitata</name>
    <dbReference type="NCBI Taxonomy" id="7213"/>
    <lineage>
        <taxon>Eukaryota</taxon>
        <taxon>Metazoa</taxon>
        <taxon>Ecdysozoa</taxon>
        <taxon>Arthropoda</taxon>
        <taxon>Hexapoda</taxon>
        <taxon>Insecta</taxon>
        <taxon>Pterygota</taxon>
        <taxon>Neoptera</taxon>
        <taxon>Endopterygota</taxon>
        <taxon>Diptera</taxon>
        <taxon>Brachycera</taxon>
        <taxon>Muscomorpha</taxon>
        <taxon>Tephritoidea</taxon>
        <taxon>Tephritidae</taxon>
        <taxon>Ceratitis</taxon>
        <taxon>Ceratitis</taxon>
    </lineage>
</organism>
<reference evidence="2" key="1">
    <citation type="submission" date="2020-11" db="EMBL/GenBank/DDBJ databases">
        <authorList>
            <person name="Whitehead M."/>
        </authorList>
    </citation>
    <scope>NUCLEOTIDE SEQUENCE</scope>
    <source>
        <strain evidence="2">EGII</strain>
    </source>
</reference>
<comment type="caution">
    <text evidence="2">The sequence shown here is derived from an EMBL/GenBank/DDBJ whole genome shotgun (WGS) entry which is preliminary data.</text>
</comment>
<dbReference type="PRINTS" id="PR01502">
    <property type="entry name" value="UXTPROTEIN"/>
</dbReference>